<evidence type="ECO:0000313" key="2">
    <source>
        <dbReference type="Proteomes" id="UP000419743"/>
    </source>
</evidence>
<protein>
    <submittedName>
        <fullName evidence="1">Uncharacterized protein</fullName>
    </submittedName>
</protein>
<organism evidence="1 2">
    <name type="scientific">Occultella aeris</name>
    <dbReference type="NCBI Taxonomy" id="2761496"/>
    <lineage>
        <taxon>Bacteria</taxon>
        <taxon>Bacillati</taxon>
        <taxon>Actinomycetota</taxon>
        <taxon>Actinomycetes</taxon>
        <taxon>Micrococcales</taxon>
        <taxon>Ruaniaceae</taxon>
        <taxon>Occultella</taxon>
    </lineage>
</organism>
<keyword evidence="2" id="KW-1185">Reference proteome</keyword>
<comment type="caution">
    <text evidence="1">The sequence shown here is derived from an EMBL/GenBank/DDBJ whole genome shotgun (WGS) entry which is preliminary data.</text>
</comment>
<sequence>MDSFGDVGGEHVGLVPVLYGAASPIIGRKGAQRGGKPLSDEFLVGALDERTIVGQRR</sequence>
<reference evidence="1 2" key="1">
    <citation type="submission" date="2019-11" db="EMBL/GenBank/DDBJ databases">
        <authorList>
            <person name="Criscuolo A."/>
        </authorList>
    </citation>
    <scope>NUCLEOTIDE SEQUENCE [LARGE SCALE GENOMIC DNA]</scope>
    <source>
        <strain evidence="1">CIP111667</strain>
    </source>
</reference>
<evidence type="ECO:0000313" key="1">
    <source>
        <dbReference type="EMBL" id="VZO36002.1"/>
    </source>
</evidence>
<dbReference type="AlphaFoldDB" id="A0A7M4DGF9"/>
<gene>
    <name evidence="1" type="ORF">HALOF300_01206</name>
</gene>
<proteinExistence type="predicted"/>
<dbReference type="Proteomes" id="UP000419743">
    <property type="component" value="Unassembled WGS sequence"/>
</dbReference>
<name>A0A7M4DGF9_9MICO</name>
<accession>A0A7M4DGF9</accession>
<dbReference type="EMBL" id="CACRYJ010000017">
    <property type="protein sequence ID" value="VZO36002.1"/>
    <property type="molecule type" value="Genomic_DNA"/>
</dbReference>